<proteinExistence type="predicted"/>
<accession>A0A1Y5YSE8</accession>
<dbReference type="GO" id="GO:0003677">
    <property type="term" value="F:DNA binding"/>
    <property type="evidence" value="ECO:0007669"/>
    <property type="project" value="InterPro"/>
</dbReference>
<name>A0A1Y5YSE8_9BACI</name>
<evidence type="ECO:0000313" key="2">
    <source>
        <dbReference type="EMBL" id="SMD64953.1"/>
    </source>
</evidence>
<dbReference type="Proteomes" id="UP000194439">
    <property type="component" value="Unassembled WGS sequence"/>
</dbReference>
<dbReference type="InterPro" id="IPR001387">
    <property type="entry name" value="Cro/C1-type_HTH"/>
</dbReference>
<dbReference type="AlphaFoldDB" id="A0A1Y5YSE8"/>
<evidence type="ECO:0000313" key="3">
    <source>
        <dbReference type="Proteomes" id="UP000194439"/>
    </source>
</evidence>
<dbReference type="Pfam" id="PF13443">
    <property type="entry name" value="HTH_26"/>
    <property type="match status" value="1"/>
</dbReference>
<gene>
    <name evidence="2" type="ORF">BACERE00185_00019</name>
</gene>
<evidence type="ECO:0000259" key="1">
    <source>
        <dbReference type="PROSITE" id="PS50943"/>
    </source>
</evidence>
<protein>
    <recommendedName>
        <fullName evidence="1">HTH cro/C1-type domain-containing protein</fullName>
    </recommendedName>
</protein>
<feature type="domain" description="HTH cro/C1-type" evidence="1">
    <location>
        <begin position="24"/>
        <end position="64"/>
    </location>
</feature>
<dbReference type="EMBL" id="FWZD01000013">
    <property type="protein sequence ID" value="SMD64953.1"/>
    <property type="molecule type" value="Genomic_DNA"/>
</dbReference>
<dbReference type="InterPro" id="IPR010982">
    <property type="entry name" value="Lambda_DNA-bd_dom_sf"/>
</dbReference>
<sequence length="75" mass="8552">MKLVNNIRMIMAQKNIDNIAELIRITGVSRNSINKLWHNESVSSLRLDTLIAICEKLDVKLSDLIEYIPGDIESK</sequence>
<dbReference type="SUPFAM" id="SSF47413">
    <property type="entry name" value="lambda repressor-like DNA-binding domains"/>
    <property type="match status" value="1"/>
</dbReference>
<dbReference type="RefSeq" id="WP_000780193.1">
    <property type="nucleotide sequence ID" value="NZ_FWZD01000013.1"/>
</dbReference>
<dbReference type="PROSITE" id="PS50943">
    <property type="entry name" value="HTH_CROC1"/>
    <property type="match status" value="1"/>
</dbReference>
<dbReference type="SMART" id="SM00530">
    <property type="entry name" value="HTH_XRE"/>
    <property type="match status" value="1"/>
</dbReference>
<organism evidence="2 3">
    <name type="scientific">Bacillus mobilis</name>
    <dbReference type="NCBI Taxonomy" id="2026190"/>
    <lineage>
        <taxon>Bacteria</taxon>
        <taxon>Bacillati</taxon>
        <taxon>Bacillota</taxon>
        <taxon>Bacilli</taxon>
        <taxon>Bacillales</taxon>
        <taxon>Bacillaceae</taxon>
        <taxon>Bacillus</taxon>
        <taxon>Bacillus cereus group</taxon>
    </lineage>
</organism>
<dbReference type="Gene3D" id="1.10.260.40">
    <property type="entry name" value="lambda repressor-like DNA-binding domains"/>
    <property type="match status" value="1"/>
</dbReference>
<reference evidence="3" key="1">
    <citation type="submission" date="2017-04" db="EMBL/GenBank/DDBJ databases">
        <authorList>
            <person name="Criscuolo A."/>
        </authorList>
    </citation>
    <scope>NUCLEOTIDE SEQUENCE [LARGE SCALE GENOMIC DNA]</scope>
</reference>